<protein>
    <submittedName>
        <fullName evidence="2">Uncharacterized protein</fullName>
    </submittedName>
</protein>
<comment type="caution">
    <text evidence="2">The sequence shown here is derived from an EMBL/GenBank/DDBJ whole genome shotgun (WGS) entry which is preliminary data.</text>
</comment>
<name>A0AA40FNX4_9HYME</name>
<gene>
    <name evidence="2" type="ORF">K0M31_009042</name>
</gene>
<dbReference type="AlphaFoldDB" id="A0AA40FNX4"/>
<evidence type="ECO:0000313" key="2">
    <source>
        <dbReference type="EMBL" id="KAK1122597.1"/>
    </source>
</evidence>
<proteinExistence type="predicted"/>
<dbReference type="Proteomes" id="UP001177670">
    <property type="component" value="Unassembled WGS sequence"/>
</dbReference>
<evidence type="ECO:0000256" key="1">
    <source>
        <dbReference type="SAM" id="MobiDB-lite"/>
    </source>
</evidence>
<organism evidence="2 3">
    <name type="scientific">Melipona bicolor</name>
    <dbReference type="NCBI Taxonomy" id="60889"/>
    <lineage>
        <taxon>Eukaryota</taxon>
        <taxon>Metazoa</taxon>
        <taxon>Ecdysozoa</taxon>
        <taxon>Arthropoda</taxon>
        <taxon>Hexapoda</taxon>
        <taxon>Insecta</taxon>
        <taxon>Pterygota</taxon>
        <taxon>Neoptera</taxon>
        <taxon>Endopterygota</taxon>
        <taxon>Hymenoptera</taxon>
        <taxon>Apocrita</taxon>
        <taxon>Aculeata</taxon>
        <taxon>Apoidea</taxon>
        <taxon>Anthophila</taxon>
        <taxon>Apidae</taxon>
        <taxon>Melipona</taxon>
    </lineage>
</organism>
<reference evidence="2" key="1">
    <citation type="submission" date="2021-10" db="EMBL/GenBank/DDBJ databases">
        <title>Melipona bicolor Genome sequencing and assembly.</title>
        <authorList>
            <person name="Araujo N.S."/>
            <person name="Arias M.C."/>
        </authorList>
    </citation>
    <scope>NUCLEOTIDE SEQUENCE</scope>
    <source>
        <strain evidence="2">USP_2M_L1-L4_2017</strain>
        <tissue evidence="2">Whole body</tissue>
    </source>
</reference>
<feature type="region of interest" description="Disordered" evidence="1">
    <location>
        <begin position="51"/>
        <end position="96"/>
    </location>
</feature>
<keyword evidence="3" id="KW-1185">Reference proteome</keyword>
<sequence>MEILIPKNWNDERLSVERVESVLIRTRTAPISPDLLFLDDQTTVACPARIKAGEESSANPRDDYFLHHSEVRAGEGGKSGERTRRGNVIAERITGR</sequence>
<feature type="compositionally biased region" description="Basic and acidic residues" evidence="1">
    <location>
        <begin position="60"/>
        <end position="84"/>
    </location>
</feature>
<evidence type="ECO:0000313" key="3">
    <source>
        <dbReference type="Proteomes" id="UP001177670"/>
    </source>
</evidence>
<accession>A0AA40FNX4</accession>
<dbReference type="EMBL" id="JAHYIQ010000022">
    <property type="protein sequence ID" value="KAK1122597.1"/>
    <property type="molecule type" value="Genomic_DNA"/>
</dbReference>